<protein>
    <submittedName>
        <fullName evidence="1">Uncharacterized protein</fullName>
    </submittedName>
</protein>
<evidence type="ECO:0000313" key="1">
    <source>
        <dbReference type="EMBL" id="KAK0174530.1"/>
    </source>
</evidence>
<dbReference type="AlphaFoldDB" id="A0AA39FS70"/>
<sequence length="348" mass="39888">MLACSACKKRPTGSVYLCGSGHSICGNCTLEKTICTECNLPYTKIPNLLAQNLLSKYNDFQVYLKELYNFKEKYEQLLTLTNKKNYDNKLSNGNHVKYSCWMSDDCKFSGNISTIVEHFKDQHNDQFEEHSDGDFPYMKSYEMDYELGKNFDDAIKIGKEIFIIHISINDKGEFGACVIMYNQKENVSKYCCQVDIECGPTKQYFMNAQVITARAYGHTIRELKHGGLCISYNKNLYNRFRENSHFSCIVTVQEKNRNFPVKKNAVGKIKDTERKTTAKTLNINNVTILNNPKCEKKNDLIILNREIDINEHQQLKSDINSIESNISGKNSSIVAPESNIEDRDCILA</sequence>
<dbReference type="Proteomes" id="UP001168972">
    <property type="component" value="Unassembled WGS sequence"/>
</dbReference>
<dbReference type="InterPro" id="IPR004162">
    <property type="entry name" value="SINA-like_animal"/>
</dbReference>
<evidence type="ECO:0000313" key="2">
    <source>
        <dbReference type="Proteomes" id="UP001168972"/>
    </source>
</evidence>
<dbReference type="GO" id="GO:0043161">
    <property type="term" value="P:proteasome-mediated ubiquitin-dependent protein catabolic process"/>
    <property type="evidence" value="ECO:0007669"/>
    <property type="project" value="TreeGrafter"/>
</dbReference>
<comment type="caution">
    <text evidence="1">The sequence shown here is derived from an EMBL/GenBank/DDBJ whole genome shotgun (WGS) entry which is preliminary data.</text>
</comment>
<dbReference type="GO" id="GO:0061630">
    <property type="term" value="F:ubiquitin protein ligase activity"/>
    <property type="evidence" value="ECO:0007669"/>
    <property type="project" value="TreeGrafter"/>
</dbReference>
<proteinExistence type="predicted"/>
<dbReference type="GO" id="GO:0005737">
    <property type="term" value="C:cytoplasm"/>
    <property type="evidence" value="ECO:0007669"/>
    <property type="project" value="TreeGrafter"/>
</dbReference>
<organism evidence="1 2">
    <name type="scientific">Microctonus hyperodae</name>
    <name type="common">Parasitoid wasp</name>
    <dbReference type="NCBI Taxonomy" id="165561"/>
    <lineage>
        <taxon>Eukaryota</taxon>
        <taxon>Metazoa</taxon>
        <taxon>Ecdysozoa</taxon>
        <taxon>Arthropoda</taxon>
        <taxon>Hexapoda</taxon>
        <taxon>Insecta</taxon>
        <taxon>Pterygota</taxon>
        <taxon>Neoptera</taxon>
        <taxon>Endopterygota</taxon>
        <taxon>Hymenoptera</taxon>
        <taxon>Apocrita</taxon>
        <taxon>Ichneumonoidea</taxon>
        <taxon>Braconidae</taxon>
        <taxon>Euphorinae</taxon>
        <taxon>Microctonus</taxon>
    </lineage>
</organism>
<dbReference type="PANTHER" id="PTHR45877">
    <property type="entry name" value="E3 UBIQUITIN-PROTEIN LIGASE SIAH2"/>
    <property type="match status" value="1"/>
</dbReference>
<dbReference type="PANTHER" id="PTHR45877:SF2">
    <property type="entry name" value="E3 UBIQUITIN-PROTEIN LIGASE SINA-RELATED"/>
    <property type="match status" value="1"/>
</dbReference>
<keyword evidence="2" id="KW-1185">Reference proteome</keyword>
<reference evidence="1" key="1">
    <citation type="journal article" date="2023" name="bioRxiv">
        <title>Scaffold-level genome assemblies of two parasitoid biocontrol wasps reveal the parthenogenesis mechanism and an associated novel virus.</title>
        <authorList>
            <person name="Inwood S."/>
            <person name="Skelly J."/>
            <person name="Guhlin J."/>
            <person name="Harrop T."/>
            <person name="Goldson S."/>
            <person name="Dearden P."/>
        </authorList>
    </citation>
    <scope>NUCLEOTIDE SEQUENCE</scope>
    <source>
        <strain evidence="1">Lincoln</strain>
        <tissue evidence="1">Whole body</tissue>
    </source>
</reference>
<gene>
    <name evidence="1" type="ORF">PV327_010290</name>
</gene>
<reference evidence="1" key="2">
    <citation type="submission" date="2023-03" db="EMBL/GenBank/DDBJ databases">
        <authorList>
            <person name="Inwood S.N."/>
            <person name="Skelly J.G."/>
            <person name="Guhlin J."/>
            <person name="Harrop T.W.R."/>
            <person name="Goldson S.G."/>
            <person name="Dearden P.K."/>
        </authorList>
    </citation>
    <scope>NUCLEOTIDE SEQUENCE</scope>
    <source>
        <strain evidence="1">Lincoln</strain>
        <tissue evidence="1">Whole body</tissue>
    </source>
</reference>
<name>A0AA39FS70_MICHY</name>
<dbReference type="GO" id="GO:0031624">
    <property type="term" value="F:ubiquitin conjugating enzyme binding"/>
    <property type="evidence" value="ECO:0007669"/>
    <property type="project" value="TreeGrafter"/>
</dbReference>
<dbReference type="EMBL" id="JAQQBR010000006">
    <property type="protein sequence ID" value="KAK0174530.1"/>
    <property type="molecule type" value="Genomic_DNA"/>
</dbReference>
<accession>A0AA39FS70</accession>